<protein>
    <recommendedName>
        <fullName evidence="3">Type IX secretion system membrane protein PorP/SprF</fullName>
    </recommendedName>
</protein>
<organism evidence="1 2">
    <name type="scientific">Parvicella tangerina</name>
    <dbReference type="NCBI Taxonomy" id="2829795"/>
    <lineage>
        <taxon>Bacteria</taxon>
        <taxon>Pseudomonadati</taxon>
        <taxon>Bacteroidota</taxon>
        <taxon>Flavobacteriia</taxon>
        <taxon>Flavobacteriales</taxon>
        <taxon>Parvicellaceae</taxon>
        <taxon>Parvicella</taxon>
    </lineage>
</organism>
<evidence type="ECO:0000313" key="2">
    <source>
        <dbReference type="Proteomes" id="UP000683507"/>
    </source>
</evidence>
<dbReference type="Pfam" id="PF11751">
    <property type="entry name" value="PorP_SprF"/>
    <property type="match status" value="1"/>
</dbReference>
<evidence type="ECO:0008006" key="3">
    <source>
        <dbReference type="Google" id="ProtNLM"/>
    </source>
</evidence>
<proteinExistence type="predicted"/>
<dbReference type="EMBL" id="OU015584">
    <property type="protein sequence ID" value="CAG5080318.1"/>
    <property type="molecule type" value="Genomic_DNA"/>
</dbReference>
<evidence type="ECO:0000313" key="1">
    <source>
        <dbReference type="EMBL" id="CAG5080318.1"/>
    </source>
</evidence>
<dbReference type="Proteomes" id="UP000683507">
    <property type="component" value="Chromosome"/>
</dbReference>
<keyword evidence="2" id="KW-1185">Reference proteome</keyword>
<sequence>MRIRQFAYLFSLIGGLLLSAEGNQCKAQDPEFSQFYANPLYLNPAMAGTMRCPRVNLIHRNQWPGISGTYITSVASYDQHIESLSGGLGFMFSSDNAANTLKTNRFSAIYSYQIKVSRKFSIRLGAEATFFQKSLDWSKLQFGDMVDPRRGFVYQSADQPNGDGNVSGIDFSAGFLGFSDKFFFGVSAHHLTEPEESVITGRSPLPMKITGHAGAVIPMAGGASKYTENDVIISPNIMYRMQGTFQQLNMGLYVKKSALVGGVWYRNKDSFIVLLGIQTDVIKIGYSYDVTVSKLTTATGGAHEVTLGINFKCRPKRRTFRTISCPSF</sequence>
<dbReference type="AlphaFoldDB" id="A0A916JL30"/>
<dbReference type="RefSeq" id="WP_258541465.1">
    <property type="nucleotide sequence ID" value="NZ_OU015584.1"/>
</dbReference>
<accession>A0A916JL30</accession>
<dbReference type="KEGG" id="ptan:CRYO30217_01256"/>
<name>A0A916JL30_9FLAO</name>
<dbReference type="InterPro" id="IPR019861">
    <property type="entry name" value="PorP/SprF_Bacteroidetes"/>
</dbReference>
<gene>
    <name evidence="1" type="ORF">CRYO30217_01256</name>
</gene>
<reference evidence="1" key="1">
    <citation type="submission" date="2021-04" db="EMBL/GenBank/DDBJ databases">
        <authorList>
            <person name="Rodrigo-Torres L."/>
            <person name="Arahal R. D."/>
            <person name="Lucena T."/>
        </authorList>
    </citation>
    <scope>NUCLEOTIDE SEQUENCE</scope>
    <source>
        <strain evidence="1">AS29M-1</strain>
    </source>
</reference>
<dbReference type="NCBIfam" id="TIGR03519">
    <property type="entry name" value="T9SS_PorP_fam"/>
    <property type="match status" value="1"/>
</dbReference>